<evidence type="ECO:0000256" key="1">
    <source>
        <dbReference type="SAM" id="SignalP"/>
    </source>
</evidence>
<protein>
    <submittedName>
        <fullName evidence="2">Putative secreted protein</fullName>
    </submittedName>
</protein>
<dbReference type="AlphaFoldDB" id="A0A2M4DEK3"/>
<accession>A0A2M4DEK3</accession>
<proteinExistence type="predicted"/>
<feature type="chain" id="PRO_5014798688" evidence="1">
    <location>
        <begin position="23"/>
        <end position="85"/>
    </location>
</feature>
<dbReference type="EMBL" id="GGFL01011713">
    <property type="protein sequence ID" value="MBW75891.1"/>
    <property type="molecule type" value="Transcribed_RNA"/>
</dbReference>
<organism evidence="2">
    <name type="scientific">Anopheles darlingi</name>
    <name type="common">Mosquito</name>
    <dbReference type="NCBI Taxonomy" id="43151"/>
    <lineage>
        <taxon>Eukaryota</taxon>
        <taxon>Metazoa</taxon>
        <taxon>Ecdysozoa</taxon>
        <taxon>Arthropoda</taxon>
        <taxon>Hexapoda</taxon>
        <taxon>Insecta</taxon>
        <taxon>Pterygota</taxon>
        <taxon>Neoptera</taxon>
        <taxon>Endopterygota</taxon>
        <taxon>Diptera</taxon>
        <taxon>Nematocera</taxon>
        <taxon>Culicoidea</taxon>
        <taxon>Culicidae</taxon>
        <taxon>Anophelinae</taxon>
        <taxon>Anopheles</taxon>
    </lineage>
</organism>
<evidence type="ECO:0000313" key="2">
    <source>
        <dbReference type="EMBL" id="MBW75891.1"/>
    </source>
</evidence>
<sequence>MFYGAAPLRGVFFLYSLEVVRCVRCLNSYRSSQYEVTENRIFGLSRGQTILLRSAYDCWFWWSVCSRLVVFVLSLREALDLGWKL</sequence>
<keyword evidence="1" id="KW-0732">Signal</keyword>
<reference evidence="2" key="1">
    <citation type="submission" date="2018-01" db="EMBL/GenBank/DDBJ databases">
        <title>An insight into the sialome of Amazonian anophelines.</title>
        <authorList>
            <person name="Ribeiro J.M."/>
            <person name="Scarpassa V."/>
            <person name="Calvo E."/>
        </authorList>
    </citation>
    <scope>NUCLEOTIDE SEQUENCE</scope>
</reference>
<name>A0A2M4DEK3_ANODA</name>
<feature type="signal peptide" evidence="1">
    <location>
        <begin position="1"/>
        <end position="22"/>
    </location>
</feature>